<proteinExistence type="inferred from homology"/>
<comment type="similarity">
    <text evidence="1 2">Belongs to the Dps family.</text>
</comment>
<evidence type="ECO:0000256" key="1">
    <source>
        <dbReference type="ARBA" id="ARBA00009497"/>
    </source>
</evidence>
<protein>
    <submittedName>
        <fullName evidence="4">DNA starvation/stationary phase protection protein</fullName>
    </submittedName>
</protein>
<evidence type="ECO:0000259" key="3">
    <source>
        <dbReference type="Pfam" id="PF00210"/>
    </source>
</evidence>
<organism evidence="4 5">
    <name type="scientific">Fervidibacillus halotolerans</name>
    <dbReference type="NCBI Taxonomy" id="2980027"/>
    <lineage>
        <taxon>Bacteria</taxon>
        <taxon>Bacillati</taxon>
        <taxon>Bacillota</taxon>
        <taxon>Bacilli</taxon>
        <taxon>Bacillales</taxon>
        <taxon>Bacillaceae</taxon>
        <taxon>Fervidibacillus</taxon>
    </lineage>
</organism>
<dbReference type="PANTHER" id="PTHR42932:SF1">
    <property type="entry name" value="GENERAL STRESS PROTEIN 20U"/>
    <property type="match status" value="1"/>
</dbReference>
<dbReference type="InterPro" id="IPR002177">
    <property type="entry name" value="DPS_DNA-bd"/>
</dbReference>
<dbReference type="CDD" id="cd01043">
    <property type="entry name" value="DPS"/>
    <property type="match status" value="1"/>
</dbReference>
<dbReference type="InterPro" id="IPR009078">
    <property type="entry name" value="Ferritin-like_SF"/>
</dbReference>
<dbReference type="SUPFAM" id="SSF47240">
    <property type="entry name" value="Ferritin-like"/>
    <property type="match status" value="1"/>
</dbReference>
<dbReference type="Proteomes" id="UP001164726">
    <property type="component" value="Chromosome"/>
</dbReference>
<dbReference type="EMBL" id="CP106877">
    <property type="protein sequence ID" value="WAA13416.1"/>
    <property type="molecule type" value="Genomic_DNA"/>
</dbReference>
<dbReference type="Gene3D" id="1.20.1260.10">
    <property type="match status" value="1"/>
</dbReference>
<evidence type="ECO:0000313" key="4">
    <source>
        <dbReference type="EMBL" id="WAA13416.1"/>
    </source>
</evidence>
<dbReference type="Pfam" id="PF00210">
    <property type="entry name" value="Ferritin"/>
    <property type="match status" value="1"/>
</dbReference>
<gene>
    <name evidence="4" type="ORF">OE105_04710</name>
</gene>
<dbReference type="InterPro" id="IPR012347">
    <property type="entry name" value="Ferritin-like"/>
</dbReference>
<dbReference type="GO" id="GO:0008199">
    <property type="term" value="F:ferric iron binding"/>
    <property type="evidence" value="ECO:0007669"/>
    <property type="project" value="InterPro"/>
</dbReference>
<dbReference type="KEGG" id="fhl:OE105_04710"/>
<evidence type="ECO:0000313" key="5">
    <source>
        <dbReference type="Proteomes" id="UP001164726"/>
    </source>
</evidence>
<feature type="domain" description="Ferritin/DPS" evidence="3">
    <location>
        <begin position="23"/>
        <end position="162"/>
    </location>
</feature>
<dbReference type="GO" id="GO:0016722">
    <property type="term" value="F:oxidoreductase activity, acting on metal ions"/>
    <property type="evidence" value="ECO:0007669"/>
    <property type="project" value="InterPro"/>
</dbReference>
<dbReference type="InterPro" id="IPR008331">
    <property type="entry name" value="Ferritin_DPS_dom"/>
</dbReference>
<dbReference type="PRINTS" id="PR01346">
    <property type="entry name" value="HELNAPAPROT"/>
</dbReference>
<reference evidence="4" key="1">
    <citation type="submission" date="2022-09" db="EMBL/GenBank/DDBJ databases">
        <title>Complete Genomes of Fervidibacillus albus and Fervidibacillus halotolerans isolated from tidal flat sediments.</title>
        <authorList>
            <person name="Kwon K.K."/>
            <person name="Yang S.-H."/>
            <person name="Park M.J."/>
            <person name="Oh H.-M."/>
        </authorList>
    </citation>
    <scope>NUCLEOTIDE SEQUENCE</scope>
    <source>
        <strain evidence="4">MEBiC13594</strain>
    </source>
</reference>
<evidence type="ECO:0000256" key="2">
    <source>
        <dbReference type="RuleBase" id="RU003875"/>
    </source>
</evidence>
<dbReference type="RefSeq" id="WP_275421582.1">
    <property type="nucleotide sequence ID" value="NZ_CP106877.1"/>
</dbReference>
<dbReference type="PIRSF" id="PIRSF005900">
    <property type="entry name" value="Dps"/>
    <property type="match status" value="1"/>
</dbReference>
<dbReference type="PROSITE" id="PS00819">
    <property type="entry name" value="DPS_2"/>
    <property type="match status" value="1"/>
</dbReference>
<dbReference type="PANTHER" id="PTHR42932">
    <property type="entry name" value="GENERAL STRESS PROTEIN 20U"/>
    <property type="match status" value="1"/>
</dbReference>
<dbReference type="AlphaFoldDB" id="A0A9E8M1F2"/>
<sequence length="162" mass="18535">MNYKVNPENLGLNPVEAEQAARELNRYLANLQVMFIKLHNLHWNVVGMSFFAIHEKTDELYHYVGDEIDRIAERIKMIGFYPVGSLSEALRLATITELPSTMDYNGPTVANIVIKDLQTLIRQLRAINEKVDSAYTGGLTGNSIEFFEKQHWMLSAYLTNLE</sequence>
<name>A0A9E8M1F2_9BACI</name>
<keyword evidence="5" id="KW-1185">Reference proteome</keyword>
<accession>A0A9E8M1F2</accession>
<dbReference type="InterPro" id="IPR023188">
    <property type="entry name" value="DPS_DNA-bd_CS"/>
</dbReference>